<evidence type="ECO:0000313" key="4">
    <source>
        <dbReference type="Proteomes" id="UP000316598"/>
    </source>
</evidence>
<dbReference type="PROSITE" id="PS00330">
    <property type="entry name" value="HEMOLYSIN_CALCIUM"/>
    <property type="match status" value="1"/>
</dbReference>
<protein>
    <submittedName>
        <fullName evidence="3">Hemolysin, chromosomal</fullName>
    </submittedName>
</protein>
<gene>
    <name evidence="3" type="primary">hlyA</name>
    <name evidence="3" type="ORF">Pla22_24360</name>
</gene>
<dbReference type="InterPro" id="IPR001343">
    <property type="entry name" value="Hemolysn_Ca-bd"/>
</dbReference>
<comment type="subcellular location">
    <subcellularLocation>
        <location evidence="1">Secreted</location>
    </subcellularLocation>
</comment>
<dbReference type="GO" id="GO:0005509">
    <property type="term" value="F:calcium ion binding"/>
    <property type="evidence" value="ECO:0007669"/>
    <property type="project" value="InterPro"/>
</dbReference>
<keyword evidence="2" id="KW-0964">Secreted</keyword>
<evidence type="ECO:0000313" key="3">
    <source>
        <dbReference type="EMBL" id="TWT54782.1"/>
    </source>
</evidence>
<dbReference type="GO" id="GO:0005576">
    <property type="term" value="C:extracellular region"/>
    <property type="evidence" value="ECO:0007669"/>
    <property type="project" value="UniProtKB-SubCell"/>
</dbReference>
<dbReference type="Pfam" id="PF00353">
    <property type="entry name" value="HemolysinCabind"/>
    <property type="match status" value="3"/>
</dbReference>
<evidence type="ECO:0000256" key="2">
    <source>
        <dbReference type="ARBA" id="ARBA00022525"/>
    </source>
</evidence>
<accession>A0A5C5WY16</accession>
<organism evidence="3 4">
    <name type="scientific">Rubripirellula amarantea</name>
    <dbReference type="NCBI Taxonomy" id="2527999"/>
    <lineage>
        <taxon>Bacteria</taxon>
        <taxon>Pseudomonadati</taxon>
        <taxon>Planctomycetota</taxon>
        <taxon>Planctomycetia</taxon>
        <taxon>Pirellulales</taxon>
        <taxon>Pirellulaceae</taxon>
        <taxon>Rubripirellula</taxon>
    </lineage>
</organism>
<comment type="caution">
    <text evidence="3">The sequence shown here is derived from an EMBL/GenBank/DDBJ whole genome shotgun (WGS) entry which is preliminary data.</text>
</comment>
<proteinExistence type="predicted"/>
<dbReference type="EMBL" id="SJPI01000001">
    <property type="protein sequence ID" value="TWT54782.1"/>
    <property type="molecule type" value="Genomic_DNA"/>
</dbReference>
<dbReference type="Gene3D" id="2.150.10.10">
    <property type="entry name" value="Serralysin-like metalloprotease, C-terminal"/>
    <property type="match status" value="2"/>
</dbReference>
<keyword evidence="4" id="KW-1185">Reference proteome</keyword>
<name>A0A5C5WY16_9BACT</name>
<dbReference type="SUPFAM" id="SSF51120">
    <property type="entry name" value="beta-Roll"/>
    <property type="match status" value="1"/>
</dbReference>
<dbReference type="InterPro" id="IPR018511">
    <property type="entry name" value="Hemolysin-typ_Ca-bd_CS"/>
</dbReference>
<dbReference type="PANTHER" id="PTHR38340:SF1">
    <property type="entry name" value="S-LAYER PROTEIN"/>
    <property type="match status" value="1"/>
</dbReference>
<dbReference type="AlphaFoldDB" id="A0A5C5WY16"/>
<evidence type="ECO:0000256" key="1">
    <source>
        <dbReference type="ARBA" id="ARBA00004613"/>
    </source>
</evidence>
<dbReference type="InterPro" id="IPR011049">
    <property type="entry name" value="Serralysin-like_metalloprot_C"/>
</dbReference>
<reference evidence="3 4" key="1">
    <citation type="submission" date="2019-02" db="EMBL/GenBank/DDBJ databases">
        <title>Deep-cultivation of Planctomycetes and their phenomic and genomic characterization uncovers novel biology.</title>
        <authorList>
            <person name="Wiegand S."/>
            <person name="Jogler M."/>
            <person name="Boedeker C."/>
            <person name="Pinto D."/>
            <person name="Vollmers J."/>
            <person name="Rivas-Marin E."/>
            <person name="Kohn T."/>
            <person name="Peeters S.H."/>
            <person name="Heuer A."/>
            <person name="Rast P."/>
            <person name="Oberbeckmann S."/>
            <person name="Bunk B."/>
            <person name="Jeske O."/>
            <person name="Meyerdierks A."/>
            <person name="Storesund J.E."/>
            <person name="Kallscheuer N."/>
            <person name="Luecker S."/>
            <person name="Lage O.M."/>
            <person name="Pohl T."/>
            <person name="Merkel B.J."/>
            <person name="Hornburger P."/>
            <person name="Mueller R.-W."/>
            <person name="Bruemmer F."/>
            <person name="Labrenz M."/>
            <person name="Spormann A.M."/>
            <person name="Op Den Camp H."/>
            <person name="Overmann J."/>
            <person name="Amann R."/>
            <person name="Jetten M.S.M."/>
            <person name="Mascher T."/>
            <person name="Medema M.H."/>
            <person name="Devos D.P."/>
            <person name="Kaster A.-K."/>
            <person name="Ovreas L."/>
            <person name="Rohde M."/>
            <person name="Galperin M.Y."/>
            <person name="Jogler C."/>
        </authorList>
    </citation>
    <scope>NUCLEOTIDE SEQUENCE [LARGE SCALE GENOMIC DNA]</scope>
    <source>
        <strain evidence="3 4">Pla22</strain>
    </source>
</reference>
<sequence length="487" mass="53322">MSLPKILAPIRRLASNSLQDSGTAVKPSKKRRPRTLRCQKLDKRELMAADIDLFLGTLSVRGDAASDQIIIREIAPAATNVSLSSRQFQLWGSIEVSVTNRSTQASEVTQFSRFMVRSIFVDAGGGSDVINNQTNLRSTLRGGSGTDYIYGGSSADMIFGDGSRDYLYGRNGDDIIEGGSGSDFIYGGNHADILRGGSGTDYLYGNGGNDRLVGGSHFDILQGGSGHDSLISGNGNDLMYTNSGRDRVLRTVGSSSTVMDLSSDDVQIDFINPTADEQFRLGSNIGSVTAEASTWDDDTVEKIDDALQMMFDATNNNALLQKANGDRVNFARYGELTEADGDINTNVLGWNGDGNIVIIDNAIDRGRINETVIHELAHNFDEQDENIFVNVFRAAGSWTTRFRWQSTAGLTQADDDRWSNWYFNSGEEDAFAREYGTMNPLEDFATSVTAKILSDNGMDYFGESPDSVQTRMQERFDVLDDFFAYLA</sequence>
<dbReference type="Proteomes" id="UP000316598">
    <property type="component" value="Unassembled WGS sequence"/>
</dbReference>
<dbReference type="InterPro" id="IPR050557">
    <property type="entry name" value="RTX_toxin/Mannuronan_C5-epim"/>
</dbReference>
<dbReference type="PRINTS" id="PR00313">
    <property type="entry name" value="CABNDNGRPT"/>
</dbReference>
<dbReference type="PANTHER" id="PTHR38340">
    <property type="entry name" value="S-LAYER PROTEIN"/>
    <property type="match status" value="1"/>
</dbReference>